<protein>
    <recommendedName>
        <fullName evidence="9">Type II secretion system protein GspF domain-containing protein</fullName>
    </recommendedName>
</protein>
<evidence type="ECO:0000256" key="2">
    <source>
        <dbReference type="ARBA" id="ARBA00005745"/>
    </source>
</evidence>
<evidence type="ECO:0000256" key="1">
    <source>
        <dbReference type="ARBA" id="ARBA00004429"/>
    </source>
</evidence>
<dbReference type="GO" id="GO:0005886">
    <property type="term" value="C:plasma membrane"/>
    <property type="evidence" value="ECO:0007669"/>
    <property type="project" value="UniProtKB-SubCell"/>
</dbReference>
<dbReference type="Proteomes" id="UP000033664">
    <property type="component" value="Unassembled WGS sequence"/>
</dbReference>
<sequence length="403" mass="43972">MATKFKATYLDKQGHKHQKIIQAESEALAYKSLTDIGFSPTDIKPLRKKSSSSLFAPKVKSTDIETLTTNLASLLGNGVNLDKALGLLMKSADNEQVEELLQSLQISVRGGAALSSALKKHPKHFDELYIKLVELGEATGTIGEVMKGLSEQLKFKNQMQNQIKQAMSYPMVIVFVCIASLAFILKVVVPQLSSMLDGSKELPVYTEALLVASNWINSSYGLISLAVIAALVAMLFTSSQAFAKAFRSRLLKVWLKAPLIKGLHTLAEQSRFTSAMYVSLRSGLNLTSAMKLASNTLSSLSHRARVQMASKVIQGGERFSNAIEEANVLESMDIGYLEIGEETGDLAGAFDEVRTRKIEQFNLKLNSLLKILEPMLILVMGVLVGGVVIIMMLSILSVQDVTL</sequence>
<organism evidence="10 11">
    <name type="scientific">Pseudoalteromonas ruthenica</name>
    <dbReference type="NCBI Taxonomy" id="151081"/>
    <lineage>
        <taxon>Bacteria</taxon>
        <taxon>Pseudomonadati</taxon>
        <taxon>Pseudomonadota</taxon>
        <taxon>Gammaproteobacteria</taxon>
        <taxon>Alteromonadales</taxon>
        <taxon>Pseudoalteromonadaceae</taxon>
        <taxon>Pseudoalteromonas</taxon>
    </lineage>
</organism>
<dbReference type="PANTHER" id="PTHR30012">
    <property type="entry name" value="GENERAL SECRETION PATHWAY PROTEIN"/>
    <property type="match status" value="1"/>
</dbReference>
<dbReference type="OrthoDB" id="9805682at2"/>
<keyword evidence="4" id="KW-0997">Cell inner membrane</keyword>
<dbReference type="FunFam" id="1.20.81.30:FF:000001">
    <property type="entry name" value="Type II secretion system protein F"/>
    <property type="match status" value="1"/>
</dbReference>
<keyword evidence="11" id="KW-1185">Reference proteome</keyword>
<dbReference type="InterPro" id="IPR003004">
    <property type="entry name" value="GspF/PilC"/>
</dbReference>
<evidence type="ECO:0000313" key="10">
    <source>
        <dbReference type="EMBL" id="KJY98683.1"/>
    </source>
</evidence>
<keyword evidence="3" id="KW-1003">Cell membrane</keyword>
<feature type="transmembrane region" description="Helical" evidence="8">
    <location>
        <begin position="166"/>
        <end position="189"/>
    </location>
</feature>
<comment type="subcellular location">
    <subcellularLocation>
        <location evidence="1">Cell inner membrane</location>
        <topology evidence="1">Multi-pass membrane protein</topology>
    </subcellularLocation>
</comment>
<evidence type="ECO:0000259" key="9">
    <source>
        <dbReference type="Pfam" id="PF00482"/>
    </source>
</evidence>
<dbReference type="GO" id="GO:0015628">
    <property type="term" value="P:protein secretion by the type II secretion system"/>
    <property type="evidence" value="ECO:0007669"/>
    <property type="project" value="TreeGrafter"/>
</dbReference>
<reference evidence="10 11" key="1">
    <citation type="journal article" date="2015" name="BMC Genomics">
        <title>Genome mining reveals unlocked bioactive potential of marine Gram-negative bacteria.</title>
        <authorList>
            <person name="Machado H."/>
            <person name="Sonnenschein E.C."/>
            <person name="Melchiorsen J."/>
            <person name="Gram L."/>
        </authorList>
    </citation>
    <scope>NUCLEOTIDE SEQUENCE [LARGE SCALE GENOMIC DNA]</scope>
    <source>
        <strain evidence="10 11">S3137</strain>
    </source>
</reference>
<evidence type="ECO:0000256" key="7">
    <source>
        <dbReference type="ARBA" id="ARBA00023136"/>
    </source>
</evidence>
<evidence type="ECO:0000256" key="5">
    <source>
        <dbReference type="ARBA" id="ARBA00022692"/>
    </source>
</evidence>
<dbReference type="PATRIC" id="fig|151081.8.peg.3318"/>
<evidence type="ECO:0000256" key="8">
    <source>
        <dbReference type="SAM" id="Phobius"/>
    </source>
</evidence>
<evidence type="ECO:0000313" key="11">
    <source>
        <dbReference type="Proteomes" id="UP000033664"/>
    </source>
</evidence>
<dbReference type="InterPro" id="IPR018076">
    <property type="entry name" value="T2SS_GspF_dom"/>
</dbReference>
<dbReference type="InterPro" id="IPR042094">
    <property type="entry name" value="T2SS_GspF_sf"/>
</dbReference>
<proteinExistence type="inferred from homology"/>
<dbReference type="RefSeq" id="WP_045980374.1">
    <property type="nucleotide sequence ID" value="NZ_CP023396.1"/>
</dbReference>
<evidence type="ECO:0000256" key="3">
    <source>
        <dbReference type="ARBA" id="ARBA00022475"/>
    </source>
</evidence>
<feature type="transmembrane region" description="Helical" evidence="8">
    <location>
        <begin position="220"/>
        <end position="243"/>
    </location>
</feature>
<dbReference type="Pfam" id="PF00482">
    <property type="entry name" value="T2SSF"/>
    <property type="match status" value="2"/>
</dbReference>
<dbReference type="GeneID" id="58229462"/>
<feature type="domain" description="Type II secretion system protein GspF" evidence="9">
    <location>
        <begin position="272"/>
        <end position="393"/>
    </location>
</feature>
<keyword evidence="5 8" id="KW-0812">Transmembrane</keyword>
<comment type="caution">
    <text evidence="10">The sequence shown here is derived from an EMBL/GenBank/DDBJ whole genome shotgun (WGS) entry which is preliminary data.</text>
</comment>
<dbReference type="Gene3D" id="1.20.81.30">
    <property type="entry name" value="Type II secretion system (T2SS), domain F"/>
    <property type="match status" value="2"/>
</dbReference>
<comment type="similarity">
    <text evidence="2">Belongs to the GSP F family.</text>
</comment>
<dbReference type="PANTHER" id="PTHR30012:SF0">
    <property type="entry name" value="TYPE II SECRETION SYSTEM PROTEIN F-RELATED"/>
    <property type="match status" value="1"/>
</dbReference>
<evidence type="ECO:0000256" key="6">
    <source>
        <dbReference type="ARBA" id="ARBA00022989"/>
    </source>
</evidence>
<keyword evidence="7 8" id="KW-0472">Membrane</keyword>
<dbReference type="EMBL" id="JXXZ01000010">
    <property type="protein sequence ID" value="KJY98683.1"/>
    <property type="molecule type" value="Genomic_DNA"/>
</dbReference>
<dbReference type="PRINTS" id="PR00812">
    <property type="entry name" value="BCTERIALGSPF"/>
</dbReference>
<feature type="transmembrane region" description="Helical" evidence="8">
    <location>
        <begin position="375"/>
        <end position="398"/>
    </location>
</feature>
<gene>
    <name evidence="10" type="ORF">TW72_13250</name>
</gene>
<keyword evidence="6 8" id="KW-1133">Transmembrane helix</keyword>
<accession>A0A0F4PUG4</accession>
<dbReference type="AlphaFoldDB" id="A0A0F4PUG4"/>
<name>A0A0F4PUG4_9GAMM</name>
<evidence type="ECO:0000256" key="4">
    <source>
        <dbReference type="ARBA" id="ARBA00022519"/>
    </source>
</evidence>
<feature type="domain" description="Type II secretion system protein GspF" evidence="9">
    <location>
        <begin position="68"/>
        <end position="190"/>
    </location>
</feature>